<protein>
    <submittedName>
        <fullName evidence="1">Uncharacterized protein</fullName>
    </submittedName>
</protein>
<dbReference type="EMBL" id="BPTT01000001">
    <property type="protein sequence ID" value="GJG34123.1"/>
    <property type="molecule type" value="Genomic_DNA"/>
</dbReference>
<organism evidence="1 2">
    <name type="scientific">Xylanibacter ruminicola</name>
    <name type="common">Prevotella ruminicola</name>
    <dbReference type="NCBI Taxonomy" id="839"/>
    <lineage>
        <taxon>Bacteria</taxon>
        <taxon>Pseudomonadati</taxon>
        <taxon>Bacteroidota</taxon>
        <taxon>Bacteroidia</taxon>
        <taxon>Bacteroidales</taxon>
        <taxon>Prevotellaceae</taxon>
        <taxon>Xylanibacter</taxon>
    </lineage>
</organism>
<comment type="caution">
    <text evidence="1">The sequence shown here is derived from an EMBL/GenBank/DDBJ whole genome shotgun (WGS) entry which is preliminary data.</text>
</comment>
<sequence length="81" mass="9408">MGSLFGAVVDFLIFIECKDNIIFLKRNKLNKKIAYRLNFFFEKASNFQKNVEKSSNEKIITIHDGRNVYGIVGTRTARGYR</sequence>
<evidence type="ECO:0000313" key="2">
    <source>
        <dbReference type="Proteomes" id="UP000887097"/>
    </source>
</evidence>
<name>A0AA37I3G5_XYLRU</name>
<proteinExistence type="predicted"/>
<reference evidence="1" key="1">
    <citation type="submission" date="2021-08" db="EMBL/GenBank/DDBJ databases">
        <title>Prevotella lacticifex sp. nov., isolated from rumen of cow.</title>
        <authorList>
            <person name="Shinkai T."/>
            <person name="Ikeyama N."/>
            <person name="Kumagai M."/>
            <person name="Ohmori H."/>
            <person name="Sakamoto M."/>
            <person name="Ohkuma M."/>
            <person name="Mitsumori M."/>
        </authorList>
    </citation>
    <scope>NUCLEOTIDE SEQUENCE</scope>
    <source>
        <strain evidence="1">JCM 8259</strain>
    </source>
</reference>
<gene>
    <name evidence="1" type="ORF">PRMUPPPA20_22320</name>
</gene>
<dbReference type="Proteomes" id="UP000887097">
    <property type="component" value="Unassembled WGS sequence"/>
</dbReference>
<dbReference type="AlphaFoldDB" id="A0AA37I3G5"/>
<evidence type="ECO:0000313" key="1">
    <source>
        <dbReference type="EMBL" id="GJG34123.1"/>
    </source>
</evidence>
<accession>A0AA37I3G5</accession>